<dbReference type="Proteomes" id="UP000192761">
    <property type="component" value="Unassembled WGS sequence"/>
</dbReference>
<dbReference type="RefSeq" id="WP_176216993.1">
    <property type="nucleotide sequence ID" value="NZ_FWXD01000025.1"/>
</dbReference>
<keyword evidence="4" id="KW-0119">Carbohydrate metabolism</keyword>
<dbReference type="GO" id="GO:0006032">
    <property type="term" value="P:chitin catabolic process"/>
    <property type="evidence" value="ECO:0007669"/>
    <property type="project" value="UniProtKB-KW"/>
</dbReference>
<evidence type="ECO:0000256" key="3">
    <source>
        <dbReference type="ARBA" id="ARBA00022801"/>
    </source>
</evidence>
<dbReference type="GO" id="GO:0005975">
    <property type="term" value="P:carbohydrate metabolic process"/>
    <property type="evidence" value="ECO:0007669"/>
    <property type="project" value="InterPro"/>
</dbReference>
<dbReference type="InterPro" id="IPR001579">
    <property type="entry name" value="Glyco_hydro_18_chit_AS"/>
</dbReference>
<sequence>MSKKKMLLAYIAGWQHWEGLPLERDAERLTHICYAFANIRDGEVVLLTQDDQHQARDESGLAKLVALRERHPHLKLLISIGGWTADGFSEAALTEGARERFSQSAVDFMQRYQLDGIDMDWEYPSNDMAGIVARPEDKQNFTLMLASLRRHLDTLSDTQGRKGDERYLLSIAAGAGQYYLDGVEMDKVTAQLDFVNLMTYDYYNGWATRAGHHSNLYNTPVDPDGDSCARSVALFLANGVPREKLVLGVAFYGRSLAGTTGLGEPGEKGSNGAHSYTEIAETLLPAGAVRHWDDAAKAPWLLHEGRFISYEDAESIAAKTAFIREHDLAGGFFWEYTEDRTDTLLTALWQGLQH</sequence>
<evidence type="ECO:0000256" key="5">
    <source>
        <dbReference type="ARBA" id="ARBA00023295"/>
    </source>
</evidence>
<dbReference type="EMBL" id="FWXD01000025">
    <property type="protein sequence ID" value="SMC28814.1"/>
    <property type="molecule type" value="Genomic_DNA"/>
</dbReference>
<comment type="catalytic activity">
    <reaction evidence="1">
        <text>Random endo-hydrolysis of N-acetyl-beta-D-glucosaminide (1-&gt;4)-beta-linkages in chitin and chitodextrins.</text>
        <dbReference type="EC" id="3.2.1.14"/>
    </reaction>
</comment>
<dbReference type="Pfam" id="PF00704">
    <property type="entry name" value="Glyco_hydro_18"/>
    <property type="match status" value="1"/>
</dbReference>
<dbReference type="PROSITE" id="PS51910">
    <property type="entry name" value="GH18_2"/>
    <property type="match status" value="1"/>
</dbReference>
<keyword evidence="10" id="KW-1185">Reference proteome</keyword>
<keyword evidence="3 6" id="KW-0378">Hydrolase</keyword>
<reference evidence="9 10" key="1">
    <citation type="submission" date="2017-04" db="EMBL/GenBank/DDBJ databases">
        <authorList>
            <person name="Afonso C.L."/>
            <person name="Miller P.J."/>
            <person name="Scott M.A."/>
            <person name="Spackman E."/>
            <person name="Goraichik I."/>
            <person name="Dimitrov K.M."/>
            <person name="Suarez D.L."/>
            <person name="Swayne D.E."/>
        </authorList>
    </citation>
    <scope>NUCLEOTIDE SEQUENCE [LARGE SCALE GENOMIC DNA]</scope>
    <source>
        <strain evidence="9 10">DSM 23236</strain>
    </source>
</reference>
<dbReference type="SMART" id="SM00636">
    <property type="entry name" value="Glyco_18"/>
    <property type="match status" value="1"/>
</dbReference>
<organism evidence="9 10">
    <name type="scientific">Andreprevotia lacus DSM 23236</name>
    <dbReference type="NCBI Taxonomy" id="1121001"/>
    <lineage>
        <taxon>Bacteria</taxon>
        <taxon>Pseudomonadati</taxon>
        <taxon>Pseudomonadota</taxon>
        <taxon>Betaproteobacteria</taxon>
        <taxon>Neisseriales</taxon>
        <taxon>Chitinibacteraceae</taxon>
        <taxon>Andreprevotia</taxon>
    </lineage>
</organism>
<protein>
    <recommendedName>
        <fullName evidence="2">chitinase</fullName>
        <ecNumber evidence="2">3.2.1.14</ecNumber>
    </recommendedName>
</protein>
<feature type="domain" description="GH18" evidence="8">
    <location>
        <begin position="5"/>
        <end position="354"/>
    </location>
</feature>
<evidence type="ECO:0000256" key="6">
    <source>
        <dbReference type="RuleBase" id="RU000489"/>
    </source>
</evidence>
<evidence type="ECO:0000313" key="9">
    <source>
        <dbReference type="EMBL" id="SMC28814.1"/>
    </source>
</evidence>
<dbReference type="EC" id="3.2.1.14" evidence="2"/>
<evidence type="ECO:0000256" key="1">
    <source>
        <dbReference type="ARBA" id="ARBA00000822"/>
    </source>
</evidence>
<evidence type="ECO:0000256" key="4">
    <source>
        <dbReference type="ARBA" id="ARBA00023024"/>
    </source>
</evidence>
<gene>
    <name evidence="9" type="ORF">SAMN02745857_03433</name>
</gene>
<dbReference type="InterPro" id="IPR050314">
    <property type="entry name" value="Glycosyl_Hydrlase_18"/>
</dbReference>
<dbReference type="InterPro" id="IPR017853">
    <property type="entry name" value="GH"/>
</dbReference>
<dbReference type="SUPFAM" id="SSF54556">
    <property type="entry name" value="Chitinase insertion domain"/>
    <property type="match status" value="1"/>
</dbReference>
<dbReference type="STRING" id="1121001.SAMN02745857_03433"/>
<keyword evidence="5 6" id="KW-0326">Glycosidase</keyword>
<dbReference type="InterPro" id="IPR001223">
    <property type="entry name" value="Glyco_hydro18_cat"/>
</dbReference>
<dbReference type="PROSITE" id="PS01095">
    <property type="entry name" value="GH18_1"/>
    <property type="match status" value="1"/>
</dbReference>
<dbReference type="GO" id="GO:0008061">
    <property type="term" value="F:chitin binding"/>
    <property type="evidence" value="ECO:0007669"/>
    <property type="project" value="InterPro"/>
</dbReference>
<dbReference type="GO" id="GO:0008843">
    <property type="term" value="F:endochitinase activity"/>
    <property type="evidence" value="ECO:0007669"/>
    <property type="project" value="UniProtKB-EC"/>
</dbReference>
<evidence type="ECO:0000256" key="2">
    <source>
        <dbReference type="ARBA" id="ARBA00012729"/>
    </source>
</evidence>
<dbReference type="Gene3D" id="3.10.50.10">
    <property type="match status" value="1"/>
</dbReference>
<dbReference type="CDD" id="cd06548">
    <property type="entry name" value="GH18_chitinase"/>
    <property type="match status" value="1"/>
</dbReference>
<dbReference type="AlphaFoldDB" id="A0A1W1XY73"/>
<dbReference type="InterPro" id="IPR029070">
    <property type="entry name" value="Chitinase_insertion_sf"/>
</dbReference>
<keyword evidence="4" id="KW-0146">Chitin degradation</keyword>
<dbReference type="PANTHER" id="PTHR11177">
    <property type="entry name" value="CHITINASE"/>
    <property type="match status" value="1"/>
</dbReference>
<accession>A0A1W1XY73</accession>
<dbReference type="InterPro" id="IPR011583">
    <property type="entry name" value="Chitinase_II/V-like_cat"/>
</dbReference>
<dbReference type="Gene3D" id="3.20.20.80">
    <property type="entry name" value="Glycosidases"/>
    <property type="match status" value="1"/>
</dbReference>
<evidence type="ECO:0000313" key="10">
    <source>
        <dbReference type="Proteomes" id="UP000192761"/>
    </source>
</evidence>
<keyword evidence="4" id="KW-0624">Polysaccharide degradation</keyword>
<evidence type="ECO:0000256" key="7">
    <source>
        <dbReference type="RuleBase" id="RU004453"/>
    </source>
</evidence>
<name>A0A1W1XY73_9NEIS</name>
<dbReference type="PANTHER" id="PTHR11177:SF317">
    <property type="entry name" value="CHITINASE 12-RELATED"/>
    <property type="match status" value="1"/>
</dbReference>
<evidence type="ECO:0000259" key="8">
    <source>
        <dbReference type="PROSITE" id="PS51910"/>
    </source>
</evidence>
<proteinExistence type="inferred from homology"/>
<dbReference type="SUPFAM" id="SSF51445">
    <property type="entry name" value="(Trans)glycosidases"/>
    <property type="match status" value="1"/>
</dbReference>
<comment type="similarity">
    <text evidence="7">Belongs to the glycosyl hydrolase 18 family.</text>
</comment>